<dbReference type="AlphaFoldDB" id="D3V6U1"/>
<dbReference type="EMBL" id="FN667741">
    <property type="protein sequence ID" value="CBJ83370.1"/>
    <property type="molecule type" value="Genomic_DNA"/>
</dbReference>
<sequence length="78" mass="8663">MIELINKSLYARGNKTIKFIKKITITSSFRLWAVNSQYSSSETSTALLKDLLQFNIEKPAGLGRLILCSQANLSLTAV</sequence>
<evidence type="ECO:0000313" key="2">
    <source>
        <dbReference type="Proteomes" id="UP000002045"/>
    </source>
</evidence>
<dbReference type="KEGG" id="xbo:XBJ1_4267"/>
<protein>
    <submittedName>
        <fullName evidence="1">Uncharacterized protein</fullName>
    </submittedName>
</protein>
<name>D3V6U1_XENBS</name>
<organism evidence="1 2">
    <name type="scientific">Xenorhabdus bovienii (strain SS-2004)</name>
    <name type="common">Xenorhabdus nematophila subsp. bovienii</name>
    <dbReference type="NCBI Taxonomy" id="406818"/>
    <lineage>
        <taxon>Bacteria</taxon>
        <taxon>Pseudomonadati</taxon>
        <taxon>Pseudomonadota</taxon>
        <taxon>Gammaproteobacteria</taxon>
        <taxon>Enterobacterales</taxon>
        <taxon>Morganellaceae</taxon>
        <taxon>Xenorhabdus</taxon>
    </lineage>
</organism>
<proteinExistence type="predicted"/>
<dbReference type="HOGENOM" id="CLU_2621225_0_0_6"/>
<gene>
    <name evidence="1" type="ordered locus">XBJ1_4267</name>
</gene>
<reference evidence="1" key="1">
    <citation type="journal article" date="2011" name="PLoS ONE">
        <title>The entomopathogenic bacterial endosymbionts xenorhabdus and photorhabdus: convergent lifestyles from divergent genomes.</title>
        <authorList>
            <person name="Chaston J.M."/>
            <person name="Suen G."/>
            <person name="Tucker S.L."/>
            <person name="Andersen A.W."/>
            <person name="Bhasin A."/>
            <person name="Bode E."/>
            <person name="Bode H.B."/>
            <person name="Brachmann A.O."/>
            <person name="Cowles C.E."/>
            <person name="Cowles K.N."/>
            <person name="Darby C."/>
            <person name="de Leon L."/>
            <person name="Drace K."/>
            <person name="Du Z."/>
            <person name="Givaudan A."/>
            <person name="Herbert Tran E.E."/>
            <person name="Jewell K.A."/>
            <person name="Knack J.J."/>
            <person name="Krasomil-Osterfeld K.C."/>
            <person name="Kukor R."/>
            <person name="Lanois A."/>
            <person name="Latreille P."/>
            <person name="Leimgruber N.K."/>
            <person name="Lipke C.M."/>
            <person name="Liu R."/>
            <person name="Lu X."/>
            <person name="Martens E.C."/>
            <person name="Marri P.R."/>
            <person name="Medigue C."/>
            <person name="Menard M.L."/>
            <person name="Miller N.M."/>
            <person name="Morales-Soto N."/>
            <person name="Norton S."/>
            <person name="Ogier J.C."/>
            <person name="Orchard S.S."/>
            <person name="Park D."/>
            <person name="Park Y."/>
            <person name="Qurollo B.A."/>
            <person name="Sugar D.R."/>
            <person name="Richards G.R."/>
            <person name="Rouy Z."/>
            <person name="Slominski B."/>
            <person name="Slominski K."/>
            <person name="Snyder H."/>
            <person name="Tjaden B.C."/>
            <person name="van der Hoeven R."/>
            <person name="Welch R.D."/>
            <person name="Wheeler C."/>
            <person name="Xiang B."/>
            <person name="Barbazuk B."/>
            <person name="Gaudriault S."/>
            <person name="Goodner B."/>
            <person name="Slater S.C."/>
            <person name="Forst S."/>
            <person name="Goldman B.S."/>
            <person name="Goodrich-Blair H."/>
        </authorList>
    </citation>
    <scope>NUCLEOTIDE SEQUENCE [LARGE SCALE GENOMIC DNA]</scope>
    <source>
        <strain evidence="1">SS-2004</strain>
    </source>
</reference>
<evidence type="ECO:0000313" key="1">
    <source>
        <dbReference type="EMBL" id="CBJ83370.1"/>
    </source>
</evidence>
<dbReference type="Proteomes" id="UP000002045">
    <property type="component" value="Chromosome"/>
</dbReference>
<accession>D3V6U1</accession>